<dbReference type="AlphaFoldDB" id="A0A5C7H899"/>
<dbReference type="Pfam" id="PF04863">
    <property type="entry name" value="EGF_alliinase"/>
    <property type="match status" value="1"/>
</dbReference>
<evidence type="ECO:0000313" key="9">
    <source>
        <dbReference type="Proteomes" id="UP000323000"/>
    </source>
</evidence>
<dbReference type="InterPro" id="IPR015424">
    <property type="entry name" value="PyrdxlP-dep_Trfase"/>
</dbReference>
<dbReference type="EMBL" id="VAHF01000010">
    <property type="protein sequence ID" value="TXG53238.1"/>
    <property type="molecule type" value="Genomic_DNA"/>
</dbReference>
<dbReference type="Gene3D" id="3.90.1150.10">
    <property type="entry name" value="Aspartate Aminotransferase, domain 1"/>
    <property type="match status" value="1"/>
</dbReference>
<dbReference type="GO" id="GO:0008483">
    <property type="term" value="F:transaminase activity"/>
    <property type="evidence" value="ECO:0007669"/>
    <property type="project" value="UniProtKB-KW"/>
</dbReference>
<dbReference type="InterPro" id="IPR050478">
    <property type="entry name" value="Ethylene_sulfur-biosynth"/>
</dbReference>
<dbReference type="InterPro" id="IPR006947">
    <property type="entry name" value="EGF_alliinase"/>
</dbReference>
<dbReference type="CDD" id="cd00609">
    <property type="entry name" value="AAT_like"/>
    <property type="match status" value="1"/>
</dbReference>
<comment type="similarity">
    <text evidence="2">Belongs to the alliinase family.</text>
</comment>
<sequence>MANIQSSNNNNKKYVLCLVCSLILNLLFMTNLYVGSEWIQSWSSRAAKEAEAVAAISCSGHGRAYLDGVLVDGQNQPVCECNTCFSGTDCSLFLSDCDVNADGGDPLFLEPFWMQNAASSALVVAGWHRMSYSYKDSSYISQELETHIRKIHAIVGNAVTHKRFLVFGAGSTQLLNAAVHALSLDNSSSPARVVASIPFYPLYEKQTVYFQSADFKFEGDISVWKNSSDTSMNLVEFVTAPNNPDGQMNKAVLKGPNTKTIHDHAYYWPHYTPITAPADGNLMIFTTSKLTGHAGSRFGWAVIKDESVYQKMNDYMGVNTVGVSRDTQLRALKLLKVVLESGGREIFEFGHNTMRNRWEKLSNTISLSNRFTLQQIPPQYCTFFHKVRASSPAFAWVKCEREEDINCYEVLKAAKIIGRAGRIFQGLDQYVRLSLLRSQDDFDLLIHRLIKLVLEENGAKTM</sequence>
<organism evidence="8 9">
    <name type="scientific">Acer yangbiense</name>
    <dbReference type="NCBI Taxonomy" id="1000413"/>
    <lineage>
        <taxon>Eukaryota</taxon>
        <taxon>Viridiplantae</taxon>
        <taxon>Streptophyta</taxon>
        <taxon>Embryophyta</taxon>
        <taxon>Tracheophyta</taxon>
        <taxon>Spermatophyta</taxon>
        <taxon>Magnoliopsida</taxon>
        <taxon>eudicotyledons</taxon>
        <taxon>Gunneridae</taxon>
        <taxon>Pentapetalae</taxon>
        <taxon>rosids</taxon>
        <taxon>malvids</taxon>
        <taxon>Sapindales</taxon>
        <taxon>Sapindaceae</taxon>
        <taxon>Hippocastanoideae</taxon>
        <taxon>Acereae</taxon>
        <taxon>Acer</taxon>
    </lineage>
</organism>
<evidence type="ECO:0000313" key="8">
    <source>
        <dbReference type="EMBL" id="TXG53238.1"/>
    </source>
</evidence>
<comment type="caution">
    <text evidence="8">The sequence shown here is derived from an EMBL/GenBank/DDBJ whole genome shotgun (WGS) entry which is preliminary data.</text>
</comment>
<evidence type="ECO:0008006" key="10">
    <source>
        <dbReference type="Google" id="ProtNLM"/>
    </source>
</evidence>
<feature type="domain" description="Alliinase C-terminal" evidence="7">
    <location>
        <begin position="99"/>
        <end position="452"/>
    </location>
</feature>
<dbReference type="Gene3D" id="3.40.640.10">
    <property type="entry name" value="Type I PLP-dependent aspartate aminotransferase-like (Major domain)"/>
    <property type="match status" value="1"/>
</dbReference>
<gene>
    <name evidence="8" type="ORF">EZV62_022407</name>
</gene>
<dbReference type="InterPro" id="IPR006948">
    <property type="entry name" value="Alliinase_C"/>
</dbReference>
<keyword evidence="5" id="KW-1133">Transmembrane helix</keyword>
<protein>
    <recommendedName>
        <fullName evidence="10">Alliinase C-terminal domain-containing protein</fullName>
    </recommendedName>
</protein>
<dbReference type="InterPro" id="IPR037029">
    <property type="entry name" value="Alliinase_N_sf"/>
</dbReference>
<dbReference type="InterPro" id="IPR015422">
    <property type="entry name" value="PyrdxlP-dep_Trfase_small"/>
</dbReference>
<keyword evidence="5" id="KW-0472">Membrane</keyword>
<dbReference type="GO" id="GO:0006520">
    <property type="term" value="P:amino acid metabolic process"/>
    <property type="evidence" value="ECO:0007669"/>
    <property type="project" value="TreeGrafter"/>
</dbReference>
<evidence type="ECO:0000256" key="5">
    <source>
        <dbReference type="SAM" id="Phobius"/>
    </source>
</evidence>
<dbReference type="GO" id="GO:0016846">
    <property type="term" value="F:carbon-sulfur lyase activity"/>
    <property type="evidence" value="ECO:0007669"/>
    <property type="project" value="InterPro"/>
</dbReference>
<name>A0A5C7H899_9ROSI</name>
<feature type="transmembrane region" description="Helical" evidence="5">
    <location>
        <begin position="14"/>
        <end position="34"/>
    </location>
</feature>
<evidence type="ECO:0000259" key="6">
    <source>
        <dbReference type="Pfam" id="PF04863"/>
    </source>
</evidence>
<keyword evidence="4" id="KW-0663">Pyridoxal phosphate</keyword>
<keyword evidence="3" id="KW-0808">Transferase</keyword>
<feature type="domain" description="Alliinase EGF-like" evidence="6">
    <location>
        <begin position="41"/>
        <end position="97"/>
    </location>
</feature>
<evidence type="ECO:0000256" key="2">
    <source>
        <dbReference type="ARBA" id="ARBA00006312"/>
    </source>
</evidence>
<evidence type="ECO:0000256" key="1">
    <source>
        <dbReference type="ARBA" id="ARBA00001933"/>
    </source>
</evidence>
<evidence type="ECO:0000259" key="7">
    <source>
        <dbReference type="Pfam" id="PF04864"/>
    </source>
</evidence>
<dbReference type="PANTHER" id="PTHR43795:SF20">
    <property type="entry name" value="TRYPTOPHAN AMINOTRANSFERASE-RELATED PROTEIN 3"/>
    <property type="match status" value="1"/>
</dbReference>
<proteinExistence type="inferred from homology"/>
<keyword evidence="9" id="KW-1185">Reference proteome</keyword>
<reference evidence="9" key="1">
    <citation type="journal article" date="2019" name="Gigascience">
        <title>De novo genome assembly of the endangered Acer yangbiense, a plant species with extremely small populations endemic to Yunnan Province, China.</title>
        <authorList>
            <person name="Yang J."/>
            <person name="Wariss H.M."/>
            <person name="Tao L."/>
            <person name="Zhang R."/>
            <person name="Yun Q."/>
            <person name="Hollingsworth P."/>
            <person name="Dao Z."/>
            <person name="Luo G."/>
            <person name="Guo H."/>
            <person name="Ma Y."/>
            <person name="Sun W."/>
        </authorList>
    </citation>
    <scope>NUCLEOTIDE SEQUENCE [LARGE SCALE GENOMIC DNA]</scope>
    <source>
        <strain evidence="9">cv. Malutang</strain>
    </source>
</reference>
<keyword evidence="3" id="KW-0032">Aminotransferase</keyword>
<evidence type="ECO:0000256" key="4">
    <source>
        <dbReference type="ARBA" id="ARBA00022898"/>
    </source>
</evidence>
<evidence type="ECO:0000256" key="3">
    <source>
        <dbReference type="ARBA" id="ARBA00022576"/>
    </source>
</evidence>
<dbReference type="Gene3D" id="2.10.25.30">
    <property type="entry name" value="EGF-like, alliinase"/>
    <property type="match status" value="1"/>
</dbReference>
<accession>A0A5C7H899</accession>
<dbReference type="Proteomes" id="UP000323000">
    <property type="component" value="Chromosome 10"/>
</dbReference>
<dbReference type="InterPro" id="IPR015421">
    <property type="entry name" value="PyrdxlP-dep_Trfase_major"/>
</dbReference>
<dbReference type="OrthoDB" id="2020362at2759"/>
<dbReference type="PANTHER" id="PTHR43795">
    <property type="entry name" value="BIFUNCTIONAL ASPARTATE AMINOTRANSFERASE AND GLUTAMATE/ASPARTATE-PREPHENATE AMINOTRANSFERASE-RELATED"/>
    <property type="match status" value="1"/>
</dbReference>
<keyword evidence="5" id="KW-0812">Transmembrane</keyword>
<dbReference type="Pfam" id="PF04864">
    <property type="entry name" value="Alliinase_C"/>
    <property type="match status" value="1"/>
</dbReference>
<dbReference type="SUPFAM" id="SSF53383">
    <property type="entry name" value="PLP-dependent transferases"/>
    <property type="match status" value="1"/>
</dbReference>
<comment type="cofactor">
    <cofactor evidence="1">
        <name>pyridoxal 5'-phosphate</name>
        <dbReference type="ChEBI" id="CHEBI:597326"/>
    </cofactor>
</comment>